<proteinExistence type="predicted"/>
<dbReference type="PANTHER" id="PTHR47864:SF8">
    <property type="entry name" value="MYB_SANT-LIKE DOMAIN-CONTAINING PROTEIN"/>
    <property type="match status" value="1"/>
</dbReference>
<feature type="domain" description="At2g29880-like C-terminal" evidence="2">
    <location>
        <begin position="193"/>
        <end position="239"/>
    </location>
</feature>
<organism evidence="3 4">
    <name type="scientific">Brassica napus</name>
    <name type="common">Rape</name>
    <dbReference type="NCBI Taxonomy" id="3708"/>
    <lineage>
        <taxon>Eukaryota</taxon>
        <taxon>Viridiplantae</taxon>
        <taxon>Streptophyta</taxon>
        <taxon>Embryophyta</taxon>
        <taxon>Tracheophyta</taxon>
        <taxon>Spermatophyta</taxon>
        <taxon>Magnoliopsida</taxon>
        <taxon>eudicotyledons</taxon>
        <taxon>Gunneridae</taxon>
        <taxon>Pentapetalae</taxon>
        <taxon>rosids</taxon>
        <taxon>malvids</taxon>
        <taxon>Brassicales</taxon>
        <taxon>Brassicaceae</taxon>
        <taxon>Brassiceae</taxon>
        <taxon>Brassica</taxon>
    </lineage>
</organism>
<gene>
    <name evidence="3" type="ORF">HID58_002482</name>
</gene>
<evidence type="ECO:0000259" key="2">
    <source>
        <dbReference type="Pfam" id="PF24769"/>
    </source>
</evidence>
<feature type="region of interest" description="Disordered" evidence="1">
    <location>
        <begin position="1"/>
        <end position="20"/>
    </location>
</feature>
<feature type="non-terminal residue" evidence="3">
    <location>
        <position position="1"/>
    </location>
</feature>
<accession>A0ABQ8EMC9</accession>
<protein>
    <recommendedName>
        <fullName evidence="2">At2g29880-like C-terminal domain-containing protein</fullName>
    </recommendedName>
</protein>
<feature type="region of interest" description="Disordered" evidence="1">
    <location>
        <begin position="287"/>
        <end position="311"/>
    </location>
</feature>
<dbReference type="Proteomes" id="UP000824890">
    <property type="component" value="Unassembled WGS sequence"/>
</dbReference>
<dbReference type="InterPro" id="IPR056253">
    <property type="entry name" value="At2g29880-like_C"/>
</dbReference>
<evidence type="ECO:0000313" key="3">
    <source>
        <dbReference type="EMBL" id="KAH0942845.1"/>
    </source>
</evidence>
<name>A0ABQ8EMC9_BRANA</name>
<feature type="compositionally biased region" description="Basic and acidic residues" evidence="1">
    <location>
        <begin position="301"/>
        <end position="311"/>
    </location>
</feature>
<dbReference type="EMBL" id="JAGKQM010000001">
    <property type="protein sequence ID" value="KAH0942845.1"/>
    <property type="molecule type" value="Genomic_DNA"/>
</dbReference>
<dbReference type="PANTHER" id="PTHR47864">
    <property type="entry name" value="TRANSMEMBRANE PROTEIN"/>
    <property type="match status" value="1"/>
</dbReference>
<dbReference type="Pfam" id="PF24769">
    <property type="entry name" value="At2g29880_C"/>
    <property type="match status" value="1"/>
</dbReference>
<comment type="caution">
    <text evidence="3">The sequence shown here is derived from an EMBL/GenBank/DDBJ whole genome shotgun (WGS) entry which is preliminary data.</text>
</comment>
<sequence length="373" mass="43024">LPYNTMGDSQDAKGKGQYHSWSGPENRLLLWSLVDAINNGFRDASGKFNKLTIETRVLSVLHQQLGSKKTYGYDKNRMKILKTRLIPIINTCVRIHLKILRNSEKANDISFVHMMNSGEDIIHQQGYENVVFSSSEKSTGEKLPPRKKARTDSYLDKACEEVTEITSQIFGMIQKRWEKEAEEKEADDKANNVWDAINEIPDLDDDLRYEAMTLVHSLGMKSGFVKISVADRRGWIKKNLLDEVQCIDKGLKCYGWFFRLWSFSIFLVAKLFQFLHDGEYPEAVISEEPKGYSSTNQDNGSGKEEDWKAENKRSWHRSRDRRLFEEMELENKFSDEIRQPRSPAITEAGNGSLMKDIPLYKTIMNKVSNQAMD</sequence>
<keyword evidence="4" id="KW-1185">Reference proteome</keyword>
<dbReference type="InterPro" id="IPR055314">
    <property type="entry name" value="At2g29880-like"/>
</dbReference>
<reference evidence="3 4" key="1">
    <citation type="submission" date="2021-05" db="EMBL/GenBank/DDBJ databases">
        <title>Genome Assembly of Synthetic Allotetraploid Brassica napus Reveals Homoeologous Exchanges between Subgenomes.</title>
        <authorList>
            <person name="Davis J.T."/>
        </authorList>
    </citation>
    <scope>NUCLEOTIDE SEQUENCE [LARGE SCALE GENOMIC DNA]</scope>
    <source>
        <strain evidence="4">cv. Da-Ae</strain>
        <tissue evidence="3">Seedling</tissue>
    </source>
</reference>
<evidence type="ECO:0000256" key="1">
    <source>
        <dbReference type="SAM" id="MobiDB-lite"/>
    </source>
</evidence>
<evidence type="ECO:0000313" key="4">
    <source>
        <dbReference type="Proteomes" id="UP000824890"/>
    </source>
</evidence>